<proteinExistence type="predicted"/>
<dbReference type="InterPro" id="IPR055140">
    <property type="entry name" value="Thiolase_C_2"/>
</dbReference>
<dbReference type="EMBL" id="QHHU01000062">
    <property type="protein sequence ID" value="RSM38000.1"/>
    <property type="molecule type" value="Genomic_DNA"/>
</dbReference>
<dbReference type="OrthoDB" id="9785768at2"/>
<dbReference type="CDD" id="cd00829">
    <property type="entry name" value="SCP-x_thiolase"/>
    <property type="match status" value="1"/>
</dbReference>
<dbReference type="InterPro" id="IPR016039">
    <property type="entry name" value="Thiolase-like"/>
</dbReference>
<dbReference type="Proteomes" id="UP000286716">
    <property type="component" value="Unassembled WGS sequence"/>
</dbReference>
<dbReference type="PIRSF" id="PIRSF000429">
    <property type="entry name" value="Ac-CoA_Ac_transf"/>
    <property type="match status" value="1"/>
</dbReference>
<dbReference type="Pfam" id="PF22691">
    <property type="entry name" value="Thiolase_C_1"/>
    <property type="match status" value="1"/>
</dbReference>
<reference evidence="2 3" key="1">
    <citation type="submission" date="2018-05" db="EMBL/GenBank/DDBJ databases">
        <title>Evolution of GPA BGCs.</title>
        <authorList>
            <person name="Waglechner N."/>
            <person name="Wright G.D."/>
        </authorList>
    </citation>
    <scope>NUCLEOTIDE SEQUENCE [LARGE SCALE GENOMIC DNA]</scope>
    <source>
        <strain evidence="2 3">DSM 5908</strain>
    </source>
</reference>
<dbReference type="PANTHER" id="PTHR42870:SF1">
    <property type="entry name" value="NON-SPECIFIC LIPID-TRANSFER PROTEIN-LIKE 2"/>
    <property type="match status" value="1"/>
</dbReference>
<gene>
    <name evidence="2" type="ORF">DMA12_34430</name>
</gene>
<dbReference type="InterPro" id="IPR002155">
    <property type="entry name" value="Thiolase"/>
</dbReference>
<evidence type="ECO:0000313" key="3">
    <source>
        <dbReference type="Proteomes" id="UP000286716"/>
    </source>
</evidence>
<feature type="domain" description="Thiolase C-terminal" evidence="1">
    <location>
        <begin position="249"/>
        <end position="372"/>
    </location>
</feature>
<protein>
    <submittedName>
        <fullName evidence="2">Thiolase domain-containing protein</fullName>
    </submittedName>
</protein>
<keyword evidence="3" id="KW-1185">Reference proteome</keyword>
<comment type="caution">
    <text evidence="2">The sequence shown here is derived from an EMBL/GenBank/DDBJ whole genome shotgun (WGS) entry which is preliminary data.</text>
</comment>
<dbReference type="Gene3D" id="3.40.47.10">
    <property type="match status" value="1"/>
</dbReference>
<accession>A0A428W4K2</accession>
<sequence length="387" mass="41032">MTKQLTAVLGTGQTHHRAKRQDVSMPGLLREAIDRAMTDAQVEWADIDAVVLGKAPDLFEGVMMPELFLADSLGATGKPLLRVHTAGSVGGSTALVAASLIQSGVHRRVLTVAYEKQSESNAMWGLSILPPFQMPVGAGAGGYFAPHVRSYIRRSGAPEHVGAIVAAKDRRNGALNPFAHLQQPDITVESVRASQMLWDPIRYDETCPSSDGACAMVLGDEAAGDAVEGGAAWIHATAMRTEPTTFAGRDQVNPRAGREAAAALWAEAGITDPMSEVDVAEIYVPFSWFEPMWLENLGFAPEGEGWKVTEKGETAIGGRLPCNPSGGVLSSNPIGASGMLRFSEAAKQVMGRAGDYQVDGARRALGHAYGGGSQYFSMWLVGSEKPA</sequence>
<name>A0A428W4K2_AMYBA</name>
<dbReference type="RefSeq" id="WP_020645032.1">
    <property type="nucleotide sequence ID" value="NZ_QHHU01000062.1"/>
</dbReference>
<dbReference type="AlphaFoldDB" id="A0A428W4K2"/>
<evidence type="ECO:0000259" key="1">
    <source>
        <dbReference type="Pfam" id="PF22691"/>
    </source>
</evidence>
<dbReference type="NCBIfam" id="NF006180">
    <property type="entry name" value="PRK08313.1"/>
    <property type="match status" value="1"/>
</dbReference>
<dbReference type="GO" id="GO:0016747">
    <property type="term" value="F:acyltransferase activity, transferring groups other than amino-acyl groups"/>
    <property type="evidence" value="ECO:0007669"/>
    <property type="project" value="InterPro"/>
</dbReference>
<evidence type="ECO:0000313" key="2">
    <source>
        <dbReference type="EMBL" id="RSM38000.1"/>
    </source>
</evidence>
<dbReference type="PANTHER" id="PTHR42870">
    <property type="entry name" value="ACETYL-COA C-ACETYLTRANSFERASE"/>
    <property type="match status" value="1"/>
</dbReference>
<organism evidence="2 3">
    <name type="scientific">Amycolatopsis balhimycina DSM 5908</name>
    <dbReference type="NCBI Taxonomy" id="1081091"/>
    <lineage>
        <taxon>Bacteria</taxon>
        <taxon>Bacillati</taxon>
        <taxon>Actinomycetota</taxon>
        <taxon>Actinomycetes</taxon>
        <taxon>Pseudonocardiales</taxon>
        <taxon>Pseudonocardiaceae</taxon>
        <taxon>Amycolatopsis</taxon>
    </lineage>
</organism>
<dbReference type="SUPFAM" id="SSF53901">
    <property type="entry name" value="Thiolase-like"/>
    <property type="match status" value="2"/>
</dbReference>